<proteinExistence type="predicted"/>
<keyword evidence="2" id="KW-1185">Reference proteome</keyword>
<comment type="caution">
    <text evidence="1">The sequence shown here is derived from an EMBL/GenBank/DDBJ whole genome shotgun (WGS) entry which is preliminary data.</text>
</comment>
<reference evidence="1" key="1">
    <citation type="submission" date="2023-10" db="EMBL/GenBank/DDBJ databases">
        <authorList>
            <person name="Hackl T."/>
        </authorList>
    </citation>
    <scope>NUCLEOTIDE SEQUENCE</scope>
</reference>
<gene>
    <name evidence="1" type="ORF">KHLLAP_LOCUS11721</name>
</gene>
<dbReference type="EMBL" id="CAUWAG010000018">
    <property type="protein sequence ID" value="CAJ2511253.1"/>
    <property type="molecule type" value="Genomic_DNA"/>
</dbReference>
<evidence type="ECO:0000313" key="1">
    <source>
        <dbReference type="EMBL" id="CAJ2511253.1"/>
    </source>
</evidence>
<accession>A0AAI8YNH0</accession>
<dbReference type="Proteomes" id="UP001295740">
    <property type="component" value="Unassembled WGS sequence"/>
</dbReference>
<evidence type="ECO:0000313" key="2">
    <source>
        <dbReference type="Proteomes" id="UP001295740"/>
    </source>
</evidence>
<name>A0AAI8YNH0_9PEZI</name>
<sequence>MASITESKSYLTIVQSCDNFPYDIKPEDVYYQLFLPEDAQPHGYILPAIVEKMPWTSHFRVQDTAPRSVTVLDASHGADTAGAVNAAFAALVSICIERDIFHCIARQHSEPFAVIGAPHPVRIERFASSLFGITCRGAHLTAYTITQDLNDNDKITKLTAR</sequence>
<organism evidence="1 2">
    <name type="scientific">Anthostomella pinea</name>
    <dbReference type="NCBI Taxonomy" id="933095"/>
    <lineage>
        <taxon>Eukaryota</taxon>
        <taxon>Fungi</taxon>
        <taxon>Dikarya</taxon>
        <taxon>Ascomycota</taxon>
        <taxon>Pezizomycotina</taxon>
        <taxon>Sordariomycetes</taxon>
        <taxon>Xylariomycetidae</taxon>
        <taxon>Xylariales</taxon>
        <taxon>Xylariaceae</taxon>
        <taxon>Anthostomella</taxon>
    </lineage>
</organism>
<dbReference type="AlphaFoldDB" id="A0AAI8YNH0"/>
<protein>
    <submittedName>
        <fullName evidence="1">Uu.00g068780.m01.CDS01</fullName>
    </submittedName>
</protein>